<dbReference type="InterPro" id="IPR018957">
    <property type="entry name" value="Znf_C3HC4_RING-type"/>
</dbReference>
<keyword evidence="2" id="KW-0479">Metal-binding</keyword>
<dbReference type="PROSITE" id="PS00518">
    <property type="entry name" value="ZF_RING_1"/>
    <property type="match status" value="1"/>
</dbReference>
<evidence type="ECO:0000256" key="2">
    <source>
        <dbReference type="ARBA" id="ARBA00022723"/>
    </source>
</evidence>
<feature type="transmembrane region" description="Helical" evidence="8">
    <location>
        <begin position="224"/>
        <end position="255"/>
    </location>
</feature>
<feature type="domain" description="RING-type" evidence="10">
    <location>
        <begin position="20"/>
        <end position="217"/>
    </location>
</feature>
<dbReference type="InterPro" id="IPR044066">
    <property type="entry name" value="TRIAD_supradom"/>
</dbReference>
<dbReference type="Pfam" id="PF00097">
    <property type="entry name" value="zf-C3HC4"/>
    <property type="match status" value="1"/>
</dbReference>
<evidence type="ECO:0000313" key="12">
    <source>
        <dbReference type="Proteomes" id="UP000688947"/>
    </source>
</evidence>
<evidence type="ECO:0000256" key="5">
    <source>
        <dbReference type="ARBA" id="ARBA00022786"/>
    </source>
</evidence>
<feature type="domain" description="RING-type" evidence="9">
    <location>
        <begin position="24"/>
        <end position="85"/>
    </location>
</feature>
<dbReference type="GO" id="GO:0004842">
    <property type="term" value="F:ubiquitin-protein transferase activity"/>
    <property type="evidence" value="ECO:0007669"/>
    <property type="project" value="InterPro"/>
</dbReference>
<evidence type="ECO:0000313" key="11">
    <source>
        <dbReference type="EMBL" id="KAG6973582.1"/>
    </source>
</evidence>
<dbReference type="AlphaFoldDB" id="A0A8T1UYZ1"/>
<dbReference type="GO" id="GO:0016567">
    <property type="term" value="P:protein ubiquitination"/>
    <property type="evidence" value="ECO:0007669"/>
    <property type="project" value="InterPro"/>
</dbReference>
<keyword evidence="5" id="KW-0833">Ubl conjugation pathway</keyword>
<evidence type="ECO:0000256" key="8">
    <source>
        <dbReference type="SAM" id="Phobius"/>
    </source>
</evidence>
<keyword evidence="1" id="KW-0808">Transferase</keyword>
<evidence type="ECO:0000256" key="1">
    <source>
        <dbReference type="ARBA" id="ARBA00022679"/>
    </source>
</evidence>
<dbReference type="VEuPathDB" id="FungiDB:PC110_g5399"/>
<keyword evidence="3" id="KW-0677">Repeat</keyword>
<evidence type="ECO:0008006" key="13">
    <source>
        <dbReference type="Google" id="ProtNLM"/>
    </source>
</evidence>
<keyword evidence="4 7" id="KW-0863">Zinc-finger</keyword>
<protein>
    <recommendedName>
        <fullName evidence="13">RING-type domain-containing protein</fullName>
    </recommendedName>
</protein>
<evidence type="ECO:0000259" key="10">
    <source>
        <dbReference type="PROSITE" id="PS51873"/>
    </source>
</evidence>
<dbReference type="InterPro" id="IPR001841">
    <property type="entry name" value="Znf_RING"/>
</dbReference>
<sequence length="273" mass="31611">MTMLRGFVRGYRRLVATFVALDTCPICLDVVPILALRDVESEADEAHAKLRCRHRFCAECVRRYIQMKIKERQVDEDELVCPVVECKQSIKEEDMKRIIGKDETAQYRAVLKRKRDEKNPSARWCPRPGCDELIICESTDNFTFDKSYLAWEASVGKHKAVRACPHCQMRIWKNEGCNHMTCTHCRYEYCWVCESRWDASHYACYDLPFVGALSAWGRWLQRTLGYAAIVLIVAVISAFGFYAFVGGYVVFCGLIHSTRLIRRIQRNGLLRSS</sequence>
<organism evidence="11 12">
    <name type="scientific">Phytophthora cactorum</name>
    <dbReference type="NCBI Taxonomy" id="29920"/>
    <lineage>
        <taxon>Eukaryota</taxon>
        <taxon>Sar</taxon>
        <taxon>Stramenopiles</taxon>
        <taxon>Oomycota</taxon>
        <taxon>Peronosporomycetes</taxon>
        <taxon>Peronosporales</taxon>
        <taxon>Peronosporaceae</taxon>
        <taxon>Phytophthora</taxon>
    </lineage>
</organism>
<dbReference type="Proteomes" id="UP000688947">
    <property type="component" value="Unassembled WGS sequence"/>
</dbReference>
<gene>
    <name evidence="11" type="ORF">JG687_00000828</name>
</gene>
<dbReference type="PROSITE" id="PS50089">
    <property type="entry name" value="ZF_RING_2"/>
    <property type="match status" value="1"/>
</dbReference>
<dbReference type="OrthoDB" id="10009520at2759"/>
<dbReference type="GO" id="GO:0008270">
    <property type="term" value="F:zinc ion binding"/>
    <property type="evidence" value="ECO:0007669"/>
    <property type="project" value="UniProtKB-KW"/>
</dbReference>
<keyword evidence="8" id="KW-0812">Transmembrane</keyword>
<dbReference type="InterPro" id="IPR031127">
    <property type="entry name" value="E3_UB_ligase_RBR"/>
</dbReference>
<dbReference type="InterPro" id="IPR017907">
    <property type="entry name" value="Znf_RING_CS"/>
</dbReference>
<evidence type="ECO:0000256" key="3">
    <source>
        <dbReference type="ARBA" id="ARBA00022737"/>
    </source>
</evidence>
<evidence type="ECO:0000259" key="9">
    <source>
        <dbReference type="PROSITE" id="PS50089"/>
    </source>
</evidence>
<evidence type="ECO:0000256" key="7">
    <source>
        <dbReference type="PROSITE-ProRule" id="PRU00175"/>
    </source>
</evidence>
<evidence type="ECO:0000256" key="6">
    <source>
        <dbReference type="ARBA" id="ARBA00022833"/>
    </source>
</evidence>
<evidence type="ECO:0000256" key="4">
    <source>
        <dbReference type="ARBA" id="ARBA00022771"/>
    </source>
</evidence>
<keyword evidence="8" id="KW-1133">Transmembrane helix</keyword>
<comment type="caution">
    <text evidence="11">The sequence shown here is derived from an EMBL/GenBank/DDBJ whole genome shotgun (WGS) entry which is preliminary data.</text>
</comment>
<dbReference type="Pfam" id="PF22191">
    <property type="entry name" value="IBR_1"/>
    <property type="match status" value="1"/>
</dbReference>
<dbReference type="SMART" id="SM00184">
    <property type="entry name" value="RING"/>
    <property type="match status" value="2"/>
</dbReference>
<dbReference type="PROSITE" id="PS51873">
    <property type="entry name" value="TRIAD"/>
    <property type="match status" value="1"/>
</dbReference>
<proteinExistence type="predicted"/>
<keyword evidence="6" id="KW-0862">Zinc</keyword>
<accession>A0A8T1UYZ1</accession>
<reference evidence="11" key="1">
    <citation type="submission" date="2021-01" db="EMBL/GenBank/DDBJ databases">
        <title>Phytophthora aleatoria, a newly-described species from Pinus radiata is distinct from Phytophthora cactorum isolates based on comparative genomics.</title>
        <authorList>
            <person name="Mcdougal R."/>
            <person name="Panda P."/>
            <person name="Williams N."/>
            <person name="Studholme D.J."/>
        </authorList>
    </citation>
    <scope>NUCLEOTIDE SEQUENCE</scope>
    <source>
        <strain evidence="11">NZFS 3830</strain>
    </source>
</reference>
<dbReference type="PANTHER" id="PTHR11685">
    <property type="entry name" value="RBR FAMILY RING FINGER AND IBR DOMAIN-CONTAINING"/>
    <property type="match status" value="1"/>
</dbReference>
<name>A0A8T1UYZ1_9STRA</name>
<dbReference type="CDD" id="cd20336">
    <property type="entry name" value="Rcat_RBR"/>
    <property type="match status" value="1"/>
</dbReference>
<keyword evidence="8" id="KW-0472">Membrane</keyword>
<dbReference type="EMBL" id="JAENGZ010000017">
    <property type="protein sequence ID" value="KAG6973582.1"/>
    <property type="molecule type" value="Genomic_DNA"/>
</dbReference>